<accession>A0ABY4WHC3</accession>
<evidence type="ECO:0000256" key="3">
    <source>
        <dbReference type="ARBA" id="ARBA00022969"/>
    </source>
</evidence>
<evidence type="ECO:0000256" key="2">
    <source>
        <dbReference type="ARBA" id="ARBA00006573"/>
    </source>
</evidence>
<dbReference type="InterPro" id="IPR012610">
    <property type="entry name" value="SASP_SspH"/>
</dbReference>
<comment type="similarity">
    <text evidence="2">Belongs to the SspH family.</text>
</comment>
<dbReference type="Proteomes" id="UP001056500">
    <property type="component" value="Chromosome"/>
</dbReference>
<dbReference type="NCBIfam" id="TIGR02861">
    <property type="entry name" value="SASP_H"/>
    <property type="match status" value="1"/>
</dbReference>
<evidence type="ECO:0000313" key="4">
    <source>
        <dbReference type="EMBL" id="USG65245.1"/>
    </source>
</evidence>
<protein>
    <submittedName>
        <fullName evidence="4">H-type small acid-soluble spore protein</fullName>
    </submittedName>
</protein>
<comment type="subcellular location">
    <subcellularLocation>
        <location evidence="1">Spore core</location>
    </subcellularLocation>
</comment>
<reference evidence="4" key="1">
    <citation type="submission" date="2022-06" db="EMBL/GenBank/DDBJ databases">
        <title>Genome sequencing of Brevibacillus sp. BB3-R1.</title>
        <authorList>
            <person name="Heo J."/>
            <person name="Lee D."/>
            <person name="Won M."/>
            <person name="Han B.-H."/>
            <person name="Hong S.-B."/>
            <person name="Kwon S.-W."/>
        </authorList>
    </citation>
    <scope>NUCLEOTIDE SEQUENCE</scope>
    <source>
        <strain evidence="4">BB3-R1</strain>
    </source>
</reference>
<dbReference type="Pfam" id="PF08141">
    <property type="entry name" value="SspH"/>
    <property type="match status" value="1"/>
</dbReference>
<keyword evidence="3" id="KW-0749">Sporulation</keyword>
<evidence type="ECO:0000256" key="1">
    <source>
        <dbReference type="ARBA" id="ARBA00004288"/>
    </source>
</evidence>
<dbReference type="EMBL" id="CP098755">
    <property type="protein sequence ID" value="USG65245.1"/>
    <property type="molecule type" value="Genomic_DNA"/>
</dbReference>
<evidence type="ECO:0000313" key="5">
    <source>
        <dbReference type="Proteomes" id="UP001056500"/>
    </source>
</evidence>
<name>A0ABY4WHC3_9BACL</name>
<keyword evidence="5" id="KW-1185">Reference proteome</keyword>
<gene>
    <name evidence="4" type="ORF">NDK47_24510</name>
</gene>
<sequence>MDLNRAQEIIRSTDKIEVQYQGKSVWIDGVDEHTETARVHTEGNPTDSMTVDVRQLDEKVLL</sequence>
<organism evidence="4 5">
    <name type="scientific">Brevibacillus ruminantium</name>
    <dbReference type="NCBI Taxonomy" id="2950604"/>
    <lineage>
        <taxon>Bacteria</taxon>
        <taxon>Bacillati</taxon>
        <taxon>Bacillota</taxon>
        <taxon>Bacilli</taxon>
        <taxon>Bacillales</taxon>
        <taxon>Paenibacillaceae</taxon>
        <taxon>Brevibacillus</taxon>
    </lineage>
</organism>
<dbReference type="RefSeq" id="WP_251872338.1">
    <property type="nucleotide sequence ID" value="NZ_CP098755.1"/>
</dbReference>
<dbReference type="HAMAP" id="MF_00667">
    <property type="entry name" value="SspH"/>
    <property type="match status" value="1"/>
</dbReference>
<proteinExistence type="inferred from homology"/>